<proteinExistence type="predicted"/>
<accession>A0AAJ6KM18</accession>
<sequence>MKRSSLSNPASYQHWVMSHVGEEQYLIALLDPTRYEDIDTCVAALGFSQQEFEALPNLYEKYALTLRTHGPRVFSARVQSLLWPSIFEQAYTCQAASFLVADVREGLLDHLLSLTRLKQPDGSNLLFRFQDVTVLSALAPVLDEIQRAAMVGPASGWFMSDVCATPHLIEPSTSRRQRPRLELTKAQLARLGDALAPFTIIYQANETDTSLLQHLDQCARVRLIRARMHRARRQGLRREDDIALYCVLSLQLPAGFDRHSPVGDALEAARRNGTSFGREIDRIPVSRWREWDQELDLDRTPT</sequence>
<evidence type="ECO:0000313" key="3">
    <source>
        <dbReference type="Proteomes" id="UP001228059"/>
    </source>
</evidence>
<evidence type="ECO:0000259" key="1">
    <source>
        <dbReference type="Pfam" id="PF13503"/>
    </source>
</evidence>
<evidence type="ECO:0000313" key="2">
    <source>
        <dbReference type="EMBL" id="WIX07862.1"/>
    </source>
</evidence>
<dbReference type="EMBL" id="CP127225">
    <property type="protein sequence ID" value="WIX07862.1"/>
    <property type="molecule type" value="Genomic_DNA"/>
</dbReference>
<dbReference type="InterPro" id="IPR025391">
    <property type="entry name" value="DUF4123"/>
</dbReference>
<protein>
    <submittedName>
        <fullName evidence="2">DUF4123 domain-containing protein</fullName>
    </submittedName>
</protein>
<reference evidence="2 3" key="1">
    <citation type="submission" date="2023-05" db="EMBL/GenBank/DDBJ databases">
        <title>Complete Genome Resource of Xanthomonas oryzae pv. leersiae Strain YNJC Isolated From Plateau Japonica Rice in Southwest China.</title>
        <authorList>
            <person name="Aa X."/>
            <person name="Mei L."/>
            <person name="Liu P."/>
            <person name="Yang Y."/>
            <person name="Tang C."/>
            <person name="Zhang F."/>
            <person name="Dong C."/>
            <person name="Wang B."/>
            <person name="Chen X."/>
            <person name="Dai L."/>
        </authorList>
    </citation>
    <scope>NUCLEOTIDE SEQUENCE [LARGE SCALE GENOMIC DNA]</scope>
    <source>
        <strain evidence="2 3">YNJC</strain>
    </source>
</reference>
<dbReference type="RefSeq" id="WP_011407982.1">
    <property type="nucleotide sequence ID" value="NZ_CP127225.1"/>
</dbReference>
<dbReference type="AlphaFoldDB" id="A0AAJ6KM18"/>
<dbReference type="Pfam" id="PF13503">
    <property type="entry name" value="DUF4123"/>
    <property type="match status" value="1"/>
</dbReference>
<feature type="domain" description="DUF4123" evidence="1">
    <location>
        <begin position="28"/>
        <end position="148"/>
    </location>
</feature>
<gene>
    <name evidence="2" type="ORF">QN060_07555</name>
</gene>
<name>A0AAJ6KM18_9XANT</name>
<dbReference type="Proteomes" id="UP001228059">
    <property type="component" value="Chromosome"/>
</dbReference>
<organism evidence="2 3">
    <name type="scientific">Xanthomonas oryzae pv. leersiae</name>
    <dbReference type="NCBI Taxonomy" id="3112258"/>
    <lineage>
        <taxon>Bacteria</taxon>
        <taxon>Pseudomonadati</taxon>
        <taxon>Pseudomonadota</taxon>
        <taxon>Gammaproteobacteria</taxon>
        <taxon>Lysobacterales</taxon>
        <taxon>Lysobacteraceae</taxon>
        <taxon>Xanthomonas</taxon>
    </lineage>
</organism>
<dbReference type="GeneID" id="77338457"/>